<keyword evidence="2" id="KW-1185">Reference proteome</keyword>
<gene>
    <name evidence="1" type="ORF">BDV96DRAFT_140287</name>
</gene>
<name>A0A6A5ZVD3_9PLEO</name>
<dbReference type="Proteomes" id="UP000799770">
    <property type="component" value="Unassembled WGS sequence"/>
</dbReference>
<reference evidence="1" key="1">
    <citation type="journal article" date="2020" name="Stud. Mycol.">
        <title>101 Dothideomycetes genomes: a test case for predicting lifestyles and emergence of pathogens.</title>
        <authorList>
            <person name="Haridas S."/>
            <person name="Albert R."/>
            <person name="Binder M."/>
            <person name="Bloem J."/>
            <person name="Labutti K."/>
            <person name="Salamov A."/>
            <person name="Andreopoulos B."/>
            <person name="Baker S."/>
            <person name="Barry K."/>
            <person name="Bills G."/>
            <person name="Bluhm B."/>
            <person name="Cannon C."/>
            <person name="Castanera R."/>
            <person name="Culley D."/>
            <person name="Daum C."/>
            <person name="Ezra D."/>
            <person name="Gonzalez J."/>
            <person name="Henrissat B."/>
            <person name="Kuo A."/>
            <person name="Liang C."/>
            <person name="Lipzen A."/>
            <person name="Lutzoni F."/>
            <person name="Magnuson J."/>
            <person name="Mondo S."/>
            <person name="Nolan M."/>
            <person name="Ohm R."/>
            <person name="Pangilinan J."/>
            <person name="Park H.-J."/>
            <person name="Ramirez L."/>
            <person name="Alfaro M."/>
            <person name="Sun H."/>
            <person name="Tritt A."/>
            <person name="Yoshinaga Y."/>
            <person name="Zwiers L.-H."/>
            <person name="Turgeon B."/>
            <person name="Goodwin S."/>
            <person name="Spatafora J."/>
            <person name="Crous P."/>
            <person name="Grigoriev I."/>
        </authorList>
    </citation>
    <scope>NUCLEOTIDE SEQUENCE</scope>
    <source>
        <strain evidence="1">CBS 627.86</strain>
    </source>
</reference>
<evidence type="ECO:0000313" key="2">
    <source>
        <dbReference type="Proteomes" id="UP000799770"/>
    </source>
</evidence>
<protein>
    <submittedName>
        <fullName evidence="1">Uncharacterized protein</fullName>
    </submittedName>
</protein>
<dbReference type="EMBL" id="ML977311">
    <property type="protein sequence ID" value="KAF2122201.1"/>
    <property type="molecule type" value="Genomic_DNA"/>
</dbReference>
<accession>A0A6A5ZVD3</accession>
<sequence length="165" mass="18184">MYAIRPLATDPCRAWSFHQPSRSIPTGKLGNPATSLCTLAALNAPLRSAQLEMIPRVSKRTTGRIFECKSLLSFYTLDMWHLQPYRKVSPTPRLARDRQVPGTIYPSPIKNGQSAARSGVASPYICSAWAGYSAVKNILTDLQTFLRSSGKTGTADFPYSKPHLV</sequence>
<evidence type="ECO:0000313" key="1">
    <source>
        <dbReference type="EMBL" id="KAF2122201.1"/>
    </source>
</evidence>
<organism evidence="1 2">
    <name type="scientific">Lophiotrema nucula</name>
    <dbReference type="NCBI Taxonomy" id="690887"/>
    <lineage>
        <taxon>Eukaryota</taxon>
        <taxon>Fungi</taxon>
        <taxon>Dikarya</taxon>
        <taxon>Ascomycota</taxon>
        <taxon>Pezizomycotina</taxon>
        <taxon>Dothideomycetes</taxon>
        <taxon>Pleosporomycetidae</taxon>
        <taxon>Pleosporales</taxon>
        <taxon>Lophiotremataceae</taxon>
        <taxon>Lophiotrema</taxon>
    </lineage>
</organism>
<dbReference type="AlphaFoldDB" id="A0A6A5ZVD3"/>
<proteinExistence type="predicted"/>